<feature type="compositionally biased region" description="Low complexity" evidence="5">
    <location>
        <begin position="571"/>
        <end position="583"/>
    </location>
</feature>
<dbReference type="GO" id="GO:0005634">
    <property type="term" value="C:nucleus"/>
    <property type="evidence" value="ECO:0007669"/>
    <property type="project" value="TreeGrafter"/>
</dbReference>
<protein>
    <recommendedName>
        <fullName evidence="11">RING finger and CHY zinc finger domain-containing protein 1</fullName>
    </recommendedName>
</protein>
<dbReference type="GO" id="GO:0016567">
    <property type="term" value="P:protein ubiquitination"/>
    <property type="evidence" value="ECO:0007669"/>
    <property type="project" value="TreeGrafter"/>
</dbReference>
<keyword evidence="2 4" id="KW-0863">Zinc-finger</keyword>
<keyword evidence="10" id="KW-1185">Reference proteome</keyword>
<dbReference type="Pfam" id="PF14599">
    <property type="entry name" value="zinc_ribbon_6"/>
    <property type="match status" value="1"/>
</dbReference>
<dbReference type="PANTHER" id="PTHR21319">
    <property type="entry name" value="RING FINGER AND CHY ZINC FINGER DOMAIN-CONTAINING PROTEIN 1"/>
    <property type="match status" value="1"/>
</dbReference>
<evidence type="ECO:0000256" key="5">
    <source>
        <dbReference type="SAM" id="MobiDB-lite"/>
    </source>
</evidence>
<dbReference type="CDD" id="cd16464">
    <property type="entry name" value="RING-H2_Pirh2-like"/>
    <property type="match status" value="1"/>
</dbReference>
<organism evidence="9 10">
    <name type="scientific">Capronia coronata CBS 617.96</name>
    <dbReference type="NCBI Taxonomy" id="1182541"/>
    <lineage>
        <taxon>Eukaryota</taxon>
        <taxon>Fungi</taxon>
        <taxon>Dikarya</taxon>
        <taxon>Ascomycota</taxon>
        <taxon>Pezizomycotina</taxon>
        <taxon>Eurotiomycetes</taxon>
        <taxon>Chaetothyriomycetidae</taxon>
        <taxon>Chaetothyriales</taxon>
        <taxon>Herpotrichiellaceae</taxon>
        <taxon>Capronia</taxon>
    </lineage>
</organism>
<feature type="compositionally biased region" description="Acidic residues" evidence="5">
    <location>
        <begin position="709"/>
        <end position="722"/>
    </location>
</feature>
<dbReference type="InterPro" id="IPR001841">
    <property type="entry name" value="Znf_RING"/>
</dbReference>
<dbReference type="PROSITE" id="PS51270">
    <property type="entry name" value="ZF_CTCHY"/>
    <property type="match status" value="1"/>
</dbReference>
<proteinExistence type="predicted"/>
<dbReference type="EMBL" id="AMWN01000005">
    <property type="protein sequence ID" value="EXJ86102.1"/>
    <property type="molecule type" value="Genomic_DNA"/>
</dbReference>
<dbReference type="GO" id="GO:0008270">
    <property type="term" value="F:zinc ion binding"/>
    <property type="evidence" value="ECO:0007669"/>
    <property type="project" value="UniProtKB-KW"/>
</dbReference>
<evidence type="ECO:0000256" key="3">
    <source>
        <dbReference type="ARBA" id="ARBA00022833"/>
    </source>
</evidence>
<dbReference type="Gene3D" id="2.20.28.10">
    <property type="match status" value="1"/>
</dbReference>
<reference evidence="9 10" key="1">
    <citation type="submission" date="2013-03" db="EMBL/GenBank/DDBJ databases">
        <title>The Genome Sequence of Capronia coronata CBS 617.96.</title>
        <authorList>
            <consortium name="The Broad Institute Genomics Platform"/>
            <person name="Cuomo C."/>
            <person name="de Hoog S."/>
            <person name="Gorbushina A."/>
            <person name="Walker B."/>
            <person name="Young S.K."/>
            <person name="Zeng Q."/>
            <person name="Gargeya S."/>
            <person name="Fitzgerald M."/>
            <person name="Haas B."/>
            <person name="Abouelleil A."/>
            <person name="Allen A.W."/>
            <person name="Alvarado L."/>
            <person name="Arachchi H.M."/>
            <person name="Berlin A.M."/>
            <person name="Chapman S.B."/>
            <person name="Gainer-Dewar J."/>
            <person name="Goldberg J."/>
            <person name="Griggs A."/>
            <person name="Gujja S."/>
            <person name="Hansen M."/>
            <person name="Howarth C."/>
            <person name="Imamovic A."/>
            <person name="Ireland A."/>
            <person name="Larimer J."/>
            <person name="McCowan C."/>
            <person name="Murphy C."/>
            <person name="Pearson M."/>
            <person name="Poon T.W."/>
            <person name="Priest M."/>
            <person name="Roberts A."/>
            <person name="Saif S."/>
            <person name="Shea T."/>
            <person name="Sisk P."/>
            <person name="Sykes S."/>
            <person name="Wortman J."/>
            <person name="Nusbaum C."/>
            <person name="Birren B."/>
        </authorList>
    </citation>
    <scope>NUCLEOTIDE SEQUENCE [LARGE SCALE GENOMIC DNA]</scope>
    <source>
        <strain evidence="9 10">CBS 617.96</strain>
    </source>
</reference>
<dbReference type="GO" id="GO:0006511">
    <property type="term" value="P:ubiquitin-dependent protein catabolic process"/>
    <property type="evidence" value="ECO:0007669"/>
    <property type="project" value="TreeGrafter"/>
</dbReference>
<dbReference type="SUPFAM" id="SSF161219">
    <property type="entry name" value="CHY zinc finger-like"/>
    <property type="match status" value="1"/>
</dbReference>
<sequence>MSEYLPSFIVEPVLRQARRFSRLSSGADESPSFLPAVPDLQQWNPSRLWTTSPPPSLEGTDGDDPETIAQSFTRALQLWANQLNDLDLDLDQFPSPALEAMDDSAREPLPSGREDGPGTEFPLLETEALPQPSRPDLLGGNRTSSETSLNPARELSYRSRFHEDNARPHAASDPPAAGHLGPARTVLTEFGREEYDATAHRRRDGSGVLPEDDGMGPLRRRIRAIWSGPGTPVEKSRLVHGLMMERYQITQALRPAKPPRRPLDSPRRPASSGSLMSGVSQEVVYNLTPEDLVPTYAPLDEPAPDMLDASEESSTPQLGCPHYKRNVKMQCNSCERWYTCRLCHDEVENHTLPRRDTRNMLCMLCNTPQPVGQFCKMCHVQTACYYCPVCKLWNNDPAKSIYHCDDCGICRLGEGLGKDFFHCRTCAACMSIQAESTHKCIERSTKCDCPICGEYMFTSNKPVAFMRCGHSIHESCFAEWCNASYKCPLCSKSIANMESQFRRLDKHIEEQPMPEEYRDNRAYIFCNDCNSRSVTKYHWLGLKCAICDSYNTTQLELLGADETPQLYAAQERAAQEAEVSEAAITASQSHTPTDQMTQPVDIEGLPRSIETQPQSLRSRSSWLLPRSPTSRSARSSSPVVGHGNYFGTGQRSAEAVARAAAPVPRRGTTPLEDDDHLDFWGRPSSPSQHDAVDAEVDSDSQSESSHDEIMEDEDEDEEEDAMDLILIGHR</sequence>
<dbReference type="GO" id="GO:0061630">
    <property type="term" value="F:ubiquitin protein ligase activity"/>
    <property type="evidence" value="ECO:0007669"/>
    <property type="project" value="TreeGrafter"/>
</dbReference>
<dbReference type="eggNOG" id="KOG1940">
    <property type="taxonomic scope" value="Eukaryota"/>
</dbReference>
<dbReference type="PROSITE" id="PS50089">
    <property type="entry name" value="ZF_RING_2"/>
    <property type="match status" value="1"/>
</dbReference>
<keyword evidence="1" id="KW-0479">Metal-binding</keyword>
<dbReference type="STRING" id="1182541.W9XZW4"/>
<dbReference type="RefSeq" id="XP_007725540.1">
    <property type="nucleotide sequence ID" value="XM_007727350.1"/>
</dbReference>
<accession>W9XZW4</accession>
<dbReference type="InterPro" id="IPR013083">
    <property type="entry name" value="Znf_RING/FYVE/PHD"/>
</dbReference>
<dbReference type="InterPro" id="IPR008913">
    <property type="entry name" value="Znf_CHY"/>
</dbReference>
<evidence type="ECO:0000313" key="9">
    <source>
        <dbReference type="EMBL" id="EXJ86102.1"/>
    </source>
</evidence>
<dbReference type="AlphaFoldDB" id="W9XZW4"/>
<dbReference type="OrthoDB" id="411372at2759"/>
<feature type="domain" description="CTCHY-type" evidence="8">
    <location>
        <begin position="382"/>
        <end position="448"/>
    </location>
</feature>
<feature type="region of interest" description="Disordered" evidence="5">
    <location>
        <begin position="163"/>
        <end position="182"/>
    </location>
</feature>
<evidence type="ECO:0000313" key="10">
    <source>
        <dbReference type="Proteomes" id="UP000019484"/>
    </source>
</evidence>
<evidence type="ECO:0000259" key="7">
    <source>
        <dbReference type="PROSITE" id="PS51266"/>
    </source>
</evidence>
<evidence type="ECO:0000256" key="2">
    <source>
        <dbReference type="ARBA" id="ARBA00022771"/>
    </source>
</evidence>
<dbReference type="InterPro" id="IPR037275">
    <property type="entry name" value="Znf_CTCHY_sf"/>
</dbReference>
<feature type="region of interest" description="Disordered" evidence="5">
    <location>
        <begin position="571"/>
        <end position="730"/>
    </location>
</feature>
<feature type="domain" description="RING-type" evidence="6">
    <location>
        <begin position="449"/>
        <end position="491"/>
    </location>
</feature>
<dbReference type="PANTHER" id="PTHR21319:SF0">
    <property type="entry name" value="AND RING FINGER DOMAIN PROTEIN, PUTATIVE (AFU_ORTHOLOGUE AFUA_1G08900)-RELATED"/>
    <property type="match status" value="1"/>
</dbReference>
<feature type="region of interest" description="Disordered" evidence="5">
    <location>
        <begin position="196"/>
        <end position="215"/>
    </location>
</feature>
<keyword evidence="3" id="KW-0862">Zinc</keyword>
<feature type="compositionally biased region" description="Polar residues" evidence="5">
    <location>
        <begin position="585"/>
        <end position="598"/>
    </location>
</feature>
<feature type="domain" description="CHY-type" evidence="7">
    <location>
        <begin position="313"/>
        <end position="380"/>
    </location>
</feature>
<feature type="region of interest" description="Disordered" evidence="5">
    <location>
        <begin position="253"/>
        <end position="276"/>
    </location>
</feature>
<dbReference type="SUPFAM" id="SSF161245">
    <property type="entry name" value="Zinc hairpin stack"/>
    <property type="match status" value="1"/>
</dbReference>
<dbReference type="Pfam" id="PF05495">
    <property type="entry name" value="zf-CHY"/>
    <property type="match status" value="1"/>
</dbReference>
<dbReference type="SUPFAM" id="SSF57850">
    <property type="entry name" value="RING/U-box"/>
    <property type="match status" value="1"/>
</dbReference>
<feature type="compositionally biased region" description="Polar residues" evidence="5">
    <location>
        <begin position="141"/>
        <end position="150"/>
    </location>
</feature>
<dbReference type="SMART" id="SM00184">
    <property type="entry name" value="RING"/>
    <property type="match status" value="1"/>
</dbReference>
<dbReference type="Gene3D" id="3.30.40.10">
    <property type="entry name" value="Zinc/RING finger domain, C3HC4 (zinc finger)"/>
    <property type="match status" value="1"/>
</dbReference>
<name>W9XZW4_9EURO</name>
<evidence type="ECO:0008006" key="11">
    <source>
        <dbReference type="Google" id="ProtNLM"/>
    </source>
</evidence>
<dbReference type="InterPro" id="IPR039512">
    <property type="entry name" value="RCHY1_zinc-ribbon"/>
</dbReference>
<dbReference type="GeneID" id="19161339"/>
<evidence type="ECO:0000256" key="4">
    <source>
        <dbReference type="PROSITE-ProRule" id="PRU00601"/>
    </source>
</evidence>
<evidence type="ECO:0000259" key="6">
    <source>
        <dbReference type="PROSITE" id="PS50089"/>
    </source>
</evidence>
<evidence type="ECO:0000256" key="1">
    <source>
        <dbReference type="ARBA" id="ARBA00022723"/>
    </source>
</evidence>
<dbReference type="Proteomes" id="UP000019484">
    <property type="component" value="Unassembled WGS sequence"/>
</dbReference>
<feature type="compositionally biased region" description="Low complexity" evidence="5">
    <location>
        <begin position="655"/>
        <end position="666"/>
    </location>
</feature>
<gene>
    <name evidence="9" type="ORF">A1O1_06471</name>
</gene>
<feature type="region of interest" description="Disordered" evidence="5">
    <location>
        <begin position="102"/>
        <end position="156"/>
    </location>
</feature>
<dbReference type="InterPro" id="IPR017921">
    <property type="entry name" value="Znf_CTCHY"/>
</dbReference>
<feature type="compositionally biased region" description="Low complexity" evidence="5">
    <location>
        <begin position="613"/>
        <end position="638"/>
    </location>
</feature>
<comment type="caution">
    <text evidence="9">The sequence shown here is derived from an EMBL/GenBank/DDBJ whole genome shotgun (WGS) entry which is preliminary data.</text>
</comment>
<dbReference type="InterPro" id="IPR037274">
    <property type="entry name" value="Znf_CHY_sf"/>
</dbReference>
<dbReference type="PROSITE" id="PS51266">
    <property type="entry name" value="ZF_CHY"/>
    <property type="match status" value="1"/>
</dbReference>
<dbReference type="HOGENOM" id="CLU_013368_4_3_1"/>
<evidence type="ECO:0000259" key="8">
    <source>
        <dbReference type="PROSITE" id="PS51270"/>
    </source>
</evidence>
<dbReference type="Pfam" id="PF13639">
    <property type="entry name" value="zf-RING_2"/>
    <property type="match status" value="1"/>
</dbReference>